<reference evidence="2 3" key="1">
    <citation type="submission" date="2015-01" db="EMBL/GenBank/DDBJ databases">
        <title>The Genome Sequence of Fonsecaea multimorphosa CBS 102226.</title>
        <authorList>
            <consortium name="The Broad Institute Genomics Platform"/>
            <person name="Cuomo C."/>
            <person name="de Hoog S."/>
            <person name="Gorbushina A."/>
            <person name="Stielow B."/>
            <person name="Teixiera M."/>
            <person name="Abouelleil A."/>
            <person name="Chapman S.B."/>
            <person name="Priest M."/>
            <person name="Young S.K."/>
            <person name="Wortman J."/>
            <person name="Nusbaum C."/>
            <person name="Birren B."/>
        </authorList>
    </citation>
    <scope>NUCLEOTIDE SEQUENCE [LARGE SCALE GENOMIC DNA]</scope>
    <source>
        <strain evidence="2 3">CBS 102226</strain>
    </source>
</reference>
<keyword evidence="1" id="KW-1133">Transmembrane helix</keyword>
<evidence type="ECO:0000256" key="1">
    <source>
        <dbReference type="SAM" id="Phobius"/>
    </source>
</evidence>
<keyword evidence="1" id="KW-0472">Membrane</keyword>
<proteinExistence type="predicted"/>
<gene>
    <name evidence="2" type="ORF">Z520_06919</name>
</gene>
<feature type="transmembrane region" description="Helical" evidence="1">
    <location>
        <begin position="568"/>
        <end position="586"/>
    </location>
</feature>
<evidence type="ECO:0000313" key="3">
    <source>
        <dbReference type="Proteomes" id="UP000053411"/>
    </source>
</evidence>
<name>A0A0D2JVH9_9EURO</name>
<protein>
    <recommendedName>
        <fullName evidence="4">Fungal N-terminal domain-containing protein</fullName>
    </recommendedName>
</protein>
<evidence type="ECO:0008006" key="4">
    <source>
        <dbReference type="Google" id="ProtNLM"/>
    </source>
</evidence>
<sequence>MAAEAAVSIGIASSCVEFFNFAIRLHKVVGDLRRAHGQLPKDVADVHLSVTAFERLVSRLQRTIQAPGCHGPLQEHESDLINVIDRCRHAGEELLRILERLKSKSSSSKMSLAEIRTGLRVLRREGSIKKLEDVLNSCKSDLTLLMLEYLVQKVENARIVPVRDLTMHSSSQGDQAQGDVRTLQLQQDTLLRNLQIQLQHNQQMSGNTAVVLEQILNRVDRPVLDPRFVYIAIPRPSFSPVLHWQQSAAHFAHNISICLNMSRLGYTTQEIYKAFQQSSGLMQPQWEILSPGDIVGLRRASETTGQHRKLLLPFTVENNGLVNYLAMSSCTPQFEDDMFAMFTAAFNHAIGWRSWLHWRTVRKIKFVSSRKLKDLTSTCLDDEQSQIHFGLNEPSVLSTTWIISEVPARDKDLLIEHCPLNPPNLRKFISQALVEPYSIASHDAETLGEEKVAPAAHDGGAAQWQIQLEGGFDWNSLLEVGVAPLSIICSILHYFPRSIPGQASSAVDLDNVAGLAVSAITFGLIITAVTLWALVLMITRTSTPNPPESLSQSRPGLAVNPFYAWRKVLTSLVLCTITSGMLYLLHRGNRGPSAFFVIVELGFRAYPTLFMLERCYVESTPFVVRPRRYVRLWFWVCAPIFLFSWFISTCHFLGTWVRMDPLANSSALSLVVMPSAPVWLGSRKA</sequence>
<accession>A0A0D2JVH9</accession>
<dbReference type="Proteomes" id="UP000053411">
    <property type="component" value="Unassembled WGS sequence"/>
</dbReference>
<keyword evidence="3" id="KW-1185">Reference proteome</keyword>
<dbReference type="AlphaFoldDB" id="A0A0D2JVH9"/>
<dbReference type="RefSeq" id="XP_016631590.1">
    <property type="nucleotide sequence ID" value="XM_016777419.1"/>
</dbReference>
<dbReference type="VEuPathDB" id="FungiDB:Z520_06919"/>
<feature type="transmembrane region" description="Helical" evidence="1">
    <location>
        <begin position="515"/>
        <end position="538"/>
    </location>
</feature>
<dbReference type="GeneID" id="27712665"/>
<evidence type="ECO:0000313" key="2">
    <source>
        <dbReference type="EMBL" id="KIX97467.1"/>
    </source>
</evidence>
<keyword evidence="1" id="KW-0812">Transmembrane</keyword>
<dbReference type="EMBL" id="KN848074">
    <property type="protein sequence ID" value="KIX97467.1"/>
    <property type="molecule type" value="Genomic_DNA"/>
</dbReference>
<organism evidence="2 3">
    <name type="scientific">Fonsecaea multimorphosa CBS 102226</name>
    <dbReference type="NCBI Taxonomy" id="1442371"/>
    <lineage>
        <taxon>Eukaryota</taxon>
        <taxon>Fungi</taxon>
        <taxon>Dikarya</taxon>
        <taxon>Ascomycota</taxon>
        <taxon>Pezizomycotina</taxon>
        <taxon>Eurotiomycetes</taxon>
        <taxon>Chaetothyriomycetidae</taxon>
        <taxon>Chaetothyriales</taxon>
        <taxon>Herpotrichiellaceae</taxon>
        <taxon>Fonsecaea</taxon>
    </lineage>
</organism>
<feature type="transmembrane region" description="Helical" evidence="1">
    <location>
        <begin position="632"/>
        <end position="656"/>
    </location>
</feature>